<accession>A0A7W3QMY1</accession>
<dbReference type="AlphaFoldDB" id="A0A7W3QMY1"/>
<dbReference type="Proteomes" id="UP000572680">
    <property type="component" value="Unassembled WGS sequence"/>
</dbReference>
<dbReference type="EMBL" id="JACJIA010000006">
    <property type="protein sequence ID" value="MBA8953067.1"/>
    <property type="molecule type" value="Genomic_DNA"/>
</dbReference>
<proteinExistence type="predicted"/>
<sequence length="82" mass="8659">MCACRRAAGRMDMWQEIDDAGGAPRSPDRRAMLAAFGGAAAGAVGLVGRHRRSPPRPDLPGRRFRGRTVLITGGTSGFPGPR</sequence>
<keyword evidence="2" id="KW-1185">Reference proteome</keyword>
<organism evidence="1 2">
    <name type="scientific">Actinomadura namibiensis</name>
    <dbReference type="NCBI Taxonomy" id="182080"/>
    <lineage>
        <taxon>Bacteria</taxon>
        <taxon>Bacillati</taxon>
        <taxon>Actinomycetota</taxon>
        <taxon>Actinomycetes</taxon>
        <taxon>Streptosporangiales</taxon>
        <taxon>Thermomonosporaceae</taxon>
        <taxon>Actinomadura</taxon>
    </lineage>
</organism>
<reference evidence="1 2" key="1">
    <citation type="submission" date="2020-08" db="EMBL/GenBank/DDBJ databases">
        <title>Genomic Encyclopedia of Type Strains, Phase IV (KMG-IV): sequencing the most valuable type-strain genomes for metagenomic binning, comparative biology and taxonomic classification.</title>
        <authorList>
            <person name="Goeker M."/>
        </authorList>
    </citation>
    <scope>NUCLEOTIDE SEQUENCE [LARGE SCALE GENOMIC DNA]</scope>
    <source>
        <strain evidence="1 2">DSM 44197</strain>
    </source>
</reference>
<name>A0A7W3QMY1_ACTNM</name>
<evidence type="ECO:0000313" key="2">
    <source>
        <dbReference type="Proteomes" id="UP000572680"/>
    </source>
</evidence>
<evidence type="ECO:0000313" key="1">
    <source>
        <dbReference type="EMBL" id="MBA8953067.1"/>
    </source>
</evidence>
<comment type="caution">
    <text evidence="1">The sequence shown here is derived from an EMBL/GenBank/DDBJ whole genome shotgun (WGS) entry which is preliminary data.</text>
</comment>
<protein>
    <submittedName>
        <fullName evidence="1">Uncharacterized protein</fullName>
    </submittedName>
</protein>
<gene>
    <name evidence="1" type="ORF">HNR61_004717</name>
</gene>